<dbReference type="SUPFAM" id="SSF50978">
    <property type="entry name" value="WD40 repeat-like"/>
    <property type="match status" value="1"/>
</dbReference>
<sequence length="239" mass="26329">MVRSGASYLHQMSYSGFHAAASAQAYFVRRRRESGLDNKCSVYPLTFDKNENMAAKKKSVAMHTNYLSACSFTNSDMQILTASGDGTCALWDVESGQLLQSFHGHGADVLCLDLAPSETGNTFVSGGCDKKAMVWDMRTGQCIQSFETHESDINSVRSDRVGFRETRLCQKSGRVKSANYCEKSGADRNTKPNASQWGIKVGRNAEYVTAVEQGECMDNAVFDMLVEGWDGFSRKEVST</sequence>
<dbReference type="InterPro" id="IPR015943">
    <property type="entry name" value="WD40/YVTN_repeat-like_dom_sf"/>
</dbReference>
<reference evidence="4" key="1">
    <citation type="submission" date="2023-07" db="EMBL/GenBank/DDBJ databases">
        <authorList>
            <person name="Stuckert A."/>
        </authorList>
    </citation>
    <scope>NUCLEOTIDE SEQUENCE</scope>
</reference>
<evidence type="ECO:0000256" key="3">
    <source>
        <dbReference type="PROSITE-ProRule" id="PRU00221"/>
    </source>
</evidence>
<gene>
    <name evidence="4" type="ORF">RIMI_LOCUS7908833</name>
</gene>
<dbReference type="Pfam" id="PF00400">
    <property type="entry name" value="WD40"/>
    <property type="match status" value="2"/>
</dbReference>
<dbReference type="SMART" id="SM00320">
    <property type="entry name" value="WD40"/>
    <property type="match status" value="3"/>
</dbReference>
<feature type="repeat" description="WD" evidence="3">
    <location>
        <begin position="60"/>
        <end position="101"/>
    </location>
</feature>
<protein>
    <recommendedName>
        <fullName evidence="6">Guanine nucleotide-binding protein subunit beta-like protein</fullName>
    </recommendedName>
</protein>
<evidence type="ECO:0000313" key="4">
    <source>
        <dbReference type="EMBL" id="CAJ0939012.1"/>
    </source>
</evidence>
<evidence type="ECO:0008006" key="6">
    <source>
        <dbReference type="Google" id="ProtNLM"/>
    </source>
</evidence>
<proteinExistence type="predicted"/>
<evidence type="ECO:0000256" key="1">
    <source>
        <dbReference type="ARBA" id="ARBA00022574"/>
    </source>
</evidence>
<dbReference type="InterPro" id="IPR019775">
    <property type="entry name" value="WD40_repeat_CS"/>
</dbReference>
<dbReference type="PROSITE" id="PS50294">
    <property type="entry name" value="WD_REPEATS_REGION"/>
    <property type="match status" value="2"/>
</dbReference>
<dbReference type="PROSITE" id="PS50082">
    <property type="entry name" value="WD_REPEATS_2"/>
    <property type="match status" value="2"/>
</dbReference>
<name>A0ABN9LD39_9NEOB</name>
<comment type="caution">
    <text evidence="4">The sequence shown here is derived from an EMBL/GenBank/DDBJ whole genome shotgun (WGS) entry which is preliminary data.</text>
</comment>
<dbReference type="PANTHER" id="PTHR19850">
    <property type="entry name" value="GUANINE NUCLEOTIDE-BINDING PROTEIN BETA G PROTEIN BETA"/>
    <property type="match status" value="1"/>
</dbReference>
<evidence type="ECO:0000313" key="5">
    <source>
        <dbReference type="Proteomes" id="UP001176940"/>
    </source>
</evidence>
<feature type="repeat" description="WD" evidence="3">
    <location>
        <begin position="102"/>
        <end position="145"/>
    </location>
</feature>
<evidence type="ECO:0000256" key="2">
    <source>
        <dbReference type="ARBA" id="ARBA00022737"/>
    </source>
</evidence>
<dbReference type="EMBL" id="CAUEEQ010015308">
    <property type="protein sequence ID" value="CAJ0939012.1"/>
    <property type="molecule type" value="Genomic_DNA"/>
</dbReference>
<dbReference type="Gene3D" id="2.130.10.10">
    <property type="entry name" value="YVTN repeat-like/Quinoprotein amine dehydrogenase"/>
    <property type="match status" value="1"/>
</dbReference>
<dbReference type="InterPro" id="IPR001680">
    <property type="entry name" value="WD40_rpt"/>
</dbReference>
<organism evidence="4 5">
    <name type="scientific">Ranitomeya imitator</name>
    <name type="common">mimic poison frog</name>
    <dbReference type="NCBI Taxonomy" id="111125"/>
    <lineage>
        <taxon>Eukaryota</taxon>
        <taxon>Metazoa</taxon>
        <taxon>Chordata</taxon>
        <taxon>Craniata</taxon>
        <taxon>Vertebrata</taxon>
        <taxon>Euteleostomi</taxon>
        <taxon>Amphibia</taxon>
        <taxon>Batrachia</taxon>
        <taxon>Anura</taxon>
        <taxon>Neobatrachia</taxon>
        <taxon>Hyloidea</taxon>
        <taxon>Dendrobatidae</taxon>
        <taxon>Dendrobatinae</taxon>
        <taxon>Ranitomeya</taxon>
    </lineage>
</organism>
<dbReference type="InterPro" id="IPR036322">
    <property type="entry name" value="WD40_repeat_dom_sf"/>
</dbReference>
<keyword evidence="1 3" id="KW-0853">WD repeat</keyword>
<keyword evidence="5" id="KW-1185">Reference proteome</keyword>
<dbReference type="PROSITE" id="PS00678">
    <property type="entry name" value="WD_REPEATS_1"/>
    <property type="match status" value="1"/>
</dbReference>
<accession>A0ABN9LD39</accession>
<feature type="non-terminal residue" evidence="4">
    <location>
        <position position="239"/>
    </location>
</feature>
<dbReference type="InterPro" id="IPR016346">
    <property type="entry name" value="G-protein_beta_1-5"/>
</dbReference>
<keyword evidence="2" id="KW-0677">Repeat</keyword>
<dbReference type="Proteomes" id="UP001176940">
    <property type="component" value="Unassembled WGS sequence"/>
</dbReference>